<evidence type="ECO:0000313" key="2">
    <source>
        <dbReference type="Proteomes" id="UP000697107"/>
    </source>
</evidence>
<evidence type="ECO:0000313" key="1">
    <source>
        <dbReference type="EMBL" id="KAG2961755.1"/>
    </source>
</evidence>
<accession>A0A8T1EZY1</accession>
<comment type="caution">
    <text evidence="1">The sequence shown here is derived from an EMBL/GenBank/DDBJ whole genome shotgun (WGS) entry which is preliminary data.</text>
</comment>
<reference evidence="1" key="1">
    <citation type="submission" date="2018-10" db="EMBL/GenBank/DDBJ databases">
        <title>Effector identification in a new, highly contiguous assembly of the strawberry crown rot pathogen Phytophthora cactorum.</title>
        <authorList>
            <person name="Armitage A.D."/>
            <person name="Nellist C.F."/>
            <person name="Bates H."/>
            <person name="Vickerstaff R.J."/>
            <person name="Harrison R.J."/>
        </authorList>
    </citation>
    <scope>NUCLEOTIDE SEQUENCE</scope>
    <source>
        <strain evidence="1">P415</strain>
    </source>
</reference>
<dbReference type="AlphaFoldDB" id="A0A8T1EZY1"/>
<organism evidence="1 2">
    <name type="scientific">Phytophthora cactorum</name>
    <dbReference type="NCBI Taxonomy" id="29920"/>
    <lineage>
        <taxon>Eukaryota</taxon>
        <taxon>Sar</taxon>
        <taxon>Stramenopiles</taxon>
        <taxon>Oomycota</taxon>
        <taxon>Peronosporomycetes</taxon>
        <taxon>Peronosporales</taxon>
        <taxon>Peronosporaceae</taxon>
        <taxon>Phytophthora</taxon>
    </lineage>
</organism>
<protein>
    <recommendedName>
        <fullName evidence="3">DDE-1 domain-containing protein</fullName>
    </recommendedName>
</protein>
<name>A0A8T1EZY1_9STRA</name>
<proteinExistence type="predicted"/>
<dbReference type="VEuPathDB" id="FungiDB:PC110_g23773"/>
<gene>
    <name evidence="1" type="ORF">PC118_g21797</name>
</gene>
<dbReference type="Proteomes" id="UP000697107">
    <property type="component" value="Unassembled WGS sequence"/>
</dbReference>
<dbReference type="EMBL" id="RCML01001554">
    <property type="protein sequence ID" value="KAG2961755.1"/>
    <property type="molecule type" value="Genomic_DNA"/>
</dbReference>
<evidence type="ECO:0008006" key="3">
    <source>
        <dbReference type="Google" id="ProtNLM"/>
    </source>
</evidence>
<sequence>MKDVRREEEYLCTGGMIEYMKMEQGAWIEMYLADKPSSERGLSALMRLCQRFAARHVLTIRSDGKKLPILFILRGVPGGTVETDELPTYPSGHVYTVQESSWMDATVSEAGQNIVAEETSAIKKLSAEWLRDKVSTARTAKEKRIAVVMRTIRAWENISTECVIKSFEKAIPKERVVMV</sequence>